<dbReference type="SUPFAM" id="SSF50494">
    <property type="entry name" value="Trypsin-like serine proteases"/>
    <property type="match status" value="1"/>
</dbReference>
<dbReference type="InterPro" id="IPR043504">
    <property type="entry name" value="Peptidase_S1_PA_chymotrypsin"/>
</dbReference>
<dbReference type="RefSeq" id="WP_013720996.1">
    <property type="nucleotide sequence ID" value="NZ_LGVO01000029.1"/>
</dbReference>
<dbReference type="InterPro" id="IPR009003">
    <property type="entry name" value="Peptidase_S1_PA"/>
</dbReference>
<protein>
    <recommendedName>
        <fullName evidence="3">Peptidase S1 domain-containing protein</fullName>
    </recommendedName>
</protein>
<dbReference type="Gene3D" id="2.40.10.10">
    <property type="entry name" value="Trypsin-like serine proteases"/>
    <property type="match status" value="1"/>
</dbReference>
<organism evidence="1 2">
    <name type="scientific">Clostridium botulinum</name>
    <dbReference type="NCBI Taxonomy" id="1491"/>
    <lineage>
        <taxon>Bacteria</taxon>
        <taxon>Bacillati</taxon>
        <taxon>Bacillota</taxon>
        <taxon>Clostridia</taxon>
        <taxon>Eubacteriales</taxon>
        <taxon>Clostridiaceae</taxon>
        <taxon>Clostridium</taxon>
    </lineage>
</organism>
<proteinExistence type="predicted"/>
<dbReference type="OrthoDB" id="104542at2"/>
<sequence>MKINKFCNLEESIKYICDNEYSFFLNKDHVIGVGLGYRIIKGFQSNESCIKVFVDKKIGADSLSCENLIPKEYKGIKTDIVESGICTCTKLSKRIRPIPGGYSISPVTIFGSGTMGCLVTDGFSRFMLSNNHVLADSNKLPINEPIVQPGMDDKANPSQDVVALLYKYIPLNFGGILKKEVNYVDCAIARLLDKNYATPDIALLGKIKGVSNPKLNQTVAKCGRTTEVTLGKVTSINTTFKVYYGIKSVLFKNQIITTYMAEGGDSGSVLLDNKKYVLGLLAGASQICAVFNNIHDVLNLLSVQIVTS</sequence>
<name>A0A9Q1ZDP9_CLOBO</name>
<gene>
    <name evidence="1" type="ORF">ADU74_03650</name>
</gene>
<dbReference type="AlphaFoldDB" id="A0A9Q1ZDP9"/>
<comment type="caution">
    <text evidence="1">The sequence shown here is derived from an EMBL/GenBank/DDBJ whole genome shotgun (WGS) entry which is preliminary data.</text>
</comment>
<evidence type="ECO:0000313" key="1">
    <source>
        <dbReference type="EMBL" id="KOA89583.1"/>
    </source>
</evidence>
<dbReference type="Proteomes" id="UP000037540">
    <property type="component" value="Unassembled WGS sequence"/>
</dbReference>
<evidence type="ECO:0008006" key="3">
    <source>
        <dbReference type="Google" id="ProtNLM"/>
    </source>
</evidence>
<reference evidence="1 2" key="1">
    <citation type="submission" date="2015-07" db="EMBL/GenBank/DDBJ databases">
        <title>Draft genome sequences of 17 French Clostridium botulinum group III.</title>
        <authorList>
            <person name="Woudstra C."/>
            <person name="Le Marechal C."/>
            <person name="Souillard R."/>
            <person name="Bayon-Auboyer M.-H."/>
            <person name="Dessouter D."/>
            <person name="Fach P."/>
        </authorList>
    </citation>
    <scope>NUCLEOTIDE SEQUENCE [LARGE SCALE GENOMIC DNA]</scope>
    <source>
        <strain evidence="1 2">12LNRI-CD</strain>
    </source>
</reference>
<dbReference type="EMBL" id="LGVR01000014">
    <property type="protein sequence ID" value="KOA89583.1"/>
    <property type="molecule type" value="Genomic_DNA"/>
</dbReference>
<accession>A0A9Q1ZDP9</accession>
<evidence type="ECO:0000313" key="2">
    <source>
        <dbReference type="Proteomes" id="UP000037540"/>
    </source>
</evidence>